<dbReference type="GO" id="GO:0036149">
    <property type="term" value="P:phosphatidylinositol acyl-chain remodeling"/>
    <property type="evidence" value="ECO:0007669"/>
    <property type="project" value="TreeGrafter"/>
</dbReference>
<reference evidence="3 4" key="1">
    <citation type="journal article" date="2019" name="PLoS Biol.">
        <title>Sex chromosomes control vertical transmission of feminizing Wolbachia symbionts in an isopod.</title>
        <authorList>
            <person name="Becking T."/>
            <person name="Chebbi M.A."/>
            <person name="Giraud I."/>
            <person name="Moumen B."/>
            <person name="Laverre T."/>
            <person name="Caubet Y."/>
            <person name="Peccoud J."/>
            <person name="Gilbert C."/>
            <person name="Cordaux R."/>
        </authorList>
    </citation>
    <scope>NUCLEOTIDE SEQUENCE [LARGE SCALE GENOMIC DNA]</scope>
    <source>
        <strain evidence="3">ANa2</strain>
        <tissue evidence="3">Whole body excluding digestive tract and cuticle</tissue>
    </source>
</reference>
<keyword evidence="4" id="KW-1185">Reference proteome</keyword>
<evidence type="ECO:0000259" key="2">
    <source>
        <dbReference type="Pfam" id="PF01553"/>
    </source>
</evidence>
<protein>
    <recommendedName>
        <fullName evidence="2">Phospholipid/glycerol acyltransferase domain-containing protein</fullName>
    </recommendedName>
</protein>
<accession>A0A5N5SPR8</accession>
<comment type="caution">
    <text evidence="3">The sequence shown here is derived from an EMBL/GenBank/DDBJ whole genome shotgun (WGS) entry which is preliminary data.</text>
</comment>
<keyword evidence="1" id="KW-0472">Membrane</keyword>
<dbReference type="Proteomes" id="UP000326759">
    <property type="component" value="Unassembled WGS sequence"/>
</dbReference>
<proteinExistence type="predicted"/>
<dbReference type="GO" id="GO:0005783">
    <property type="term" value="C:endoplasmic reticulum"/>
    <property type="evidence" value="ECO:0007669"/>
    <property type="project" value="TreeGrafter"/>
</dbReference>
<dbReference type="InterPro" id="IPR002123">
    <property type="entry name" value="Plipid/glycerol_acylTrfase"/>
</dbReference>
<dbReference type="Pfam" id="PF01553">
    <property type="entry name" value="Acyltransferase"/>
    <property type="match status" value="1"/>
</dbReference>
<keyword evidence="1" id="KW-0812">Transmembrane</keyword>
<keyword evidence="1" id="KW-1133">Transmembrane helix</keyword>
<dbReference type="CDD" id="cd07990">
    <property type="entry name" value="LPLAT_LCLAT1-like"/>
    <property type="match status" value="1"/>
</dbReference>
<evidence type="ECO:0000313" key="3">
    <source>
        <dbReference type="EMBL" id="KAB7496095.1"/>
    </source>
</evidence>
<dbReference type="AlphaFoldDB" id="A0A5N5SPR8"/>
<name>A0A5N5SPR8_9CRUS</name>
<dbReference type="OrthoDB" id="186786at2759"/>
<feature type="domain" description="Phospholipid/glycerol acyltransferase" evidence="2">
    <location>
        <begin position="113"/>
        <end position="189"/>
    </location>
</feature>
<dbReference type="SUPFAM" id="SSF69593">
    <property type="entry name" value="Glycerol-3-phosphate (1)-acyltransferase"/>
    <property type="match status" value="1"/>
</dbReference>
<dbReference type="GO" id="GO:0016746">
    <property type="term" value="F:acyltransferase activity"/>
    <property type="evidence" value="ECO:0007669"/>
    <property type="project" value="InterPro"/>
</dbReference>
<evidence type="ECO:0000256" key="1">
    <source>
        <dbReference type="SAM" id="Phobius"/>
    </source>
</evidence>
<organism evidence="3 4">
    <name type="scientific">Armadillidium nasatum</name>
    <dbReference type="NCBI Taxonomy" id="96803"/>
    <lineage>
        <taxon>Eukaryota</taxon>
        <taxon>Metazoa</taxon>
        <taxon>Ecdysozoa</taxon>
        <taxon>Arthropoda</taxon>
        <taxon>Crustacea</taxon>
        <taxon>Multicrustacea</taxon>
        <taxon>Malacostraca</taxon>
        <taxon>Eumalacostraca</taxon>
        <taxon>Peracarida</taxon>
        <taxon>Isopoda</taxon>
        <taxon>Oniscidea</taxon>
        <taxon>Crinocheta</taxon>
        <taxon>Armadillidiidae</taxon>
        <taxon>Armadillidium</taxon>
    </lineage>
</organism>
<gene>
    <name evidence="3" type="ORF">Anas_06543</name>
</gene>
<feature type="transmembrane region" description="Helical" evidence="1">
    <location>
        <begin position="87"/>
        <end position="110"/>
    </location>
</feature>
<dbReference type="PANTHER" id="PTHR10983">
    <property type="entry name" value="1-ACYLGLYCEROL-3-PHOSPHATE ACYLTRANSFERASE-RELATED"/>
    <property type="match status" value="1"/>
</dbReference>
<feature type="transmembrane region" description="Helical" evidence="1">
    <location>
        <begin position="41"/>
        <end position="67"/>
    </location>
</feature>
<dbReference type="PANTHER" id="PTHR10983:SF16">
    <property type="entry name" value="LYSOCARDIOLIPIN ACYLTRANSFERASE 1"/>
    <property type="match status" value="1"/>
</dbReference>
<sequence length="208" mass="24315">MRNHQPPYASFNSLSEIHRWCLTLPEQLEDRRLKIESRINIILTVKSGILFVFLIYGSMLSGIYTFYCPILPFIFIHRSFYRKGTDFLFPMLESFFVGILELIFGVKFYISGDIIKASESSIILLNHRTRLDWLFFFGALAHRTIPPAHNCKIVLKSTIKEIPGIGWGMQINHYVFLRRNWNIDKDVRNNIRNVGCISKIFTTSIIHL</sequence>
<evidence type="ECO:0000313" key="4">
    <source>
        <dbReference type="Proteomes" id="UP000326759"/>
    </source>
</evidence>
<dbReference type="EMBL" id="SEYY01021776">
    <property type="protein sequence ID" value="KAB7496095.1"/>
    <property type="molecule type" value="Genomic_DNA"/>
</dbReference>